<evidence type="ECO:0000256" key="1">
    <source>
        <dbReference type="SAM" id="MobiDB-lite"/>
    </source>
</evidence>
<dbReference type="Proteomes" id="UP000606274">
    <property type="component" value="Unassembled WGS sequence"/>
</dbReference>
<gene>
    <name evidence="2" type="ORF">HF521_012267</name>
</gene>
<evidence type="ECO:0000313" key="2">
    <source>
        <dbReference type="EMBL" id="KAF7690463.1"/>
    </source>
</evidence>
<dbReference type="AlphaFoldDB" id="A0A8T0AG68"/>
<feature type="region of interest" description="Disordered" evidence="1">
    <location>
        <begin position="61"/>
        <end position="83"/>
    </location>
</feature>
<keyword evidence="3" id="KW-1185">Reference proteome</keyword>
<dbReference type="EMBL" id="JABFDY010000023">
    <property type="protein sequence ID" value="KAF7690463.1"/>
    <property type="molecule type" value="Genomic_DNA"/>
</dbReference>
<organism evidence="2 3">
    <name type="scientific">Silurus meridionalis</name>
    <name type="common">Southern catfish</name>
    <name type="synonym">Silurus soldatovi meridionalis</name>
    <dbReference type="NCBI Taxonomy" id="175797"/>
    <lineage>
        <taxon>Eukaryota</taxon>
        <taxon>Metazoa</taxon>
        <taxon>Chordata</taxon>
        <taxon>Craniata</taxon>
        <taxon>Vertebrata</taxon>
        <taxon>Euteleostomi</taxon>
        <taxon>Actinopterygii</taxon>
        <taxon>Neopterygii</taxon>
        <taxon>Teleostei</taxon>
        <taxon>Ostariophysi</taxon>
        <taxon>Siluriformes</taxon>
        <taxon>Siluridae</taxon>
        <taxon>Silurus</taxon>
    </lineage>
</organism>
<name>A0A8T0AG68_SILME</name>
<reference evidence="2" key="1">
    <citation type="submission" date="2020-08" db="EMBL/GenBank/DDBJ databases">
        <title>Chromosome-level assembly of Southern catfish (Silurus meridionalis) provides insights into visual adaptation to the nocturnal and benthic lifestyles.</title>
        <authorList>
            <person name="Zhang Y."/>
            <person name="Wang D."/>
            <person name="Peng Z."/>
        </authorList>
    </citation>
    <scope>NUCLEOTIDE SEQUENCE</scope>
    <source>
        <strain evidence="2">SWU-2019-XX</strain>
        <tissue evidence="2">Muscle</tissue>
    </source>
</reference>
<protein>
    <submittedName>
        <fullName evidence="2">Uncharacterized protein</fullName>
    </submittedName>
</protein>
<proteinExistence type="predicted"/>
<evidence type="ECO:0000313" key="3">
    <source>
        <dbReference type="Proteomes" id="UP000606274"/>
    </source>
</evidence>
<comment type="caution">
    <text evidence="2">The sequence shown here is derived from an EMBL/GenBank/DDBJ whole genome shotgun (WGS) entry which is preliminary data.</text>
</comment>
<accession>A0A8T0AG68</accession>
<sequence>MFAAAEEFGDLLDENTDMKFDNGMNAMANKDKASIKQLKWEVQRDDWIQGRDVKTLRRKKAMFNKRKHFGKGRPGKKTGGRKK</sequence>